<dbReference type="GO" id="GO:0015379">
    <property type="term" value="F:potassium:chloride symporter activity"/>
    <property type="evidence" value="ECO:0007669"/>
    <property type="project" value="InterPro"/>
</dbReference>
<dbReference type="AlphaFoldDB" id="W8SSU1"/>
<keyword evidence="3 10" id="KW-1003">Cell membrane</keyword>
<feature type="transmembrane region" description="Helical" evidence="12">
    <location>
        <begin position="71"/>
        <end position="92"/>
    </location>
</feature>
<evidence type="ECO:0000256" key="4">
    <source>
        <dbReference type="ARBA" id="ARBA00022538"/>
    </source>
</evidence>
<evidence type="ECO:0000256" key="5">
    <source>
        <dbReference type="ARBA" id="ARBA00022692"/>
    </source>
</evidence>
<feature type="transmembrane region" description="Helical" evidence="12">
    <location>
        <begin position="40"/>
        <end position="59"/>
    </location>
</feature>
<feature type="transmembrane region" description="Helical" evidence="12">
    <location>
        <begin position="455"/>
        <end position="480"/>
    </location>
</feature>
<keyword evidence="7 12" id="KW-1133">Transmembrane helix</keyword>
<dbReference type="PATRIC" id="fig|1294273.3.peg.3295"/>
<evidence type="ECO:0000256" key="3">
    <source>
        <dbReference type="ARBA" id="ARBA00022475"/>
    </source>
</evidence>
<feature type="transmembrane region" description="Helical" evidence="12">
    <location>
        <begin position="134"/>
        <end position="154"/>
    </location>
</feature>
<feature type="transmembrane region" description="Helical" evidence="12">
    <location>
        <begin position="238"/>
        <end position="259"/>
    </location>
</feature>
<evidence type="ECO:0000256" key="6">
    <source>
        <dbReference type="ARBA" id="ARBA00022958"/>
    </source>
</evidence>
<keyword evidence="9 10" id="KW-0472">Membrane</keyword>
<feature type="binding site" evidence="11">
    <location>
        <position position="431"/>
    </location>
    <ligand>
        <name>K(+)</name>
        <dbReference type="ChEBI" id="CHEBI:29103"/>
    </ligand>
</feature>
<dbReference type="GO" id="GO:0046872">
    <property type="term" value="F:metal ion binding"/>
    <property type="evidence" value="ECO:0007669"/>
    <property type="project" value="UniProtKB-KW"/>
</dbReference>
<organism evidence="13 14">
    <name type="scientific">Roseicyclus elongatus DSM 19469</name>
    <dbReference type="NCBI Taxonomy" id="1294273"/>
    <lineage>
        <taxon>Bacteria</taxon>
        <taxon>Pseudomonadati</taxon>
        <taxon>Pseudomonadota</taxon>
        <taxon>Alphaproteobacteria</taxon>
        <taxon>Rhodobacterales</taxon>
        <taxon>Roseobacteraceae</taxon>
        <taxon>Roseicyclus</taxon>
    </lineage>
</organism>
<evidence type="ECO:0000313" key="14">
    <source>
        <dbReference type="Proteomes" id="UP000019593"/>
    </source>
</evidence>
<evidence type="ECO:0000313" key="13">
    <source>
        <dbReference type="EMBL" id="AHM05595.1"/>
    </source>
</evidence>
<feature type="binding site" evidence="11">
    <location>
        <position position="220"/>
    </location>
    <ligand>
        <name>K(+)</name>
        <dbReference type="ChEBI" id="CHEBI:29103"/>
    </ligand>
</feature>
<feature type="transmembrane region" description="Helical" evidence="12">
    <location>
        <begin position="324"/>
        <end position="344"/>
    </location>
</feature>
<evidence type="ECO:0000256" key="10">
    <source>
        <dbReference type="PIRNR" id="PIRNR006247"/>
    </source>
</evidence>
<dbReference type="KEGG" id="red:roselon_03337"/>
<keyword evidence="10" id="KW-0997">Cell inner membrane</keyword>
<dbReference type="InterPro" id="IPR004772">
    <property type="entry name" value="TrkH"/>
</dbReference>
<comment type="function">
    <text evidence="10">Low-affinity potassium transport system. Interacts with Trk system potassium uptake protein TrkA.</text>
</comment>
<reference evidence="13 14" key="1">
    <citation type="submission" date="2013-03" db="EMBL/GenBank/DDBJ databases">
        <authorList>
            <person name="Fiebig A."/>
            <person name="Goeker M."/>
            <person name="Klenk H.-P.P."/>
        </authorList>
    </citation>
    <scope>NUCLEOTIDE SEQUENCE [LARGE SCALE GENOMIC DNA]</scope>
    <source>
        <strain evidence="14">DSM 19469</strain>
    </source>
</reference>
<dbReference type="PIRSF" id="PIRSF006247">
    <property type="entry name" value="TrkH"/>
    <property type="match status" value="1"/>
</dbReference>
<feature type="transmembrane region" description="Helical" evidence="12">
    <location>
        <begin position="7"/>
        <end position="28"/>
    </location>
</feature>
<evidence type="ECO:0000256" key="8">
    <source>
        <dbReference type="ARBA" id="ARBA00023065"/>
    </source>
</evidence>
<name>W8SSU1_9RHOB</name>
<dbReference type="PANTHER" id="PTHR32024:SF3">
    <property type="entry name" value="TRK SYSTEM POTASSIUM UPTAKE PROTEIN"/>
    <property type="match status" value="1"/>
</dbReference>
<accession>W8SSU1</accession>
<dbReference type="OrthoDB" id="9810952at2"/>
<sequence length="482" mass="51387">MFDLRPVVHVLGLLVFSLGATMIVPLAFDLVVGNGHWGAFAEATAITMVIGLMMTLSCANGVSQGLSVQQTFLLTTGVWLVLPVFGALPFVLGATEARYVDAFFEAMSGLTTTGATVFSGLDDLPAGLNLWRGLLQWFGGIGIIVVAMVFLPELRVGGMQIFRSEAFDTMGKILPRATEIAARISVIYLALTVACALTYAALGMPGFDALMHALTTISTGGFSNRDASFGAYQGPLEYVAAVFIILASLPFVRYIQLVAGTARPILRDSQIRAYLVTILALTVLLALYRVIANGDHWEQGFREGIFNITSIISGTGYASTDYQLWGPVPVAIFFFVGLIGGCAGSTSCSIKVFRYQLLFASVSTQVRRLYAPHGVFEPRYEGRPIAEEVLSSVMAFFVLFFVTLGITAVLLGLTGLDFVTSVSGAAAALGNIGPGLGDTIGPAGNFATLNDTAKWILSAAMLIGRLELMAVFVLLTTAFWRT</sequence>
<gene>
    <name evidence="13" type="ORF">roselon_03337</name>
</gene>
<proteinExistence type="inferred from homology"/>
<keyword evidence="11" id="KW-0479">Metal-binding</keyword>
<comment type="subcellular location">
    <subcellularLocation>
        <location evidence="10">Cell inner membrane</location>
        <topology evidence="10">Multi-pass membrane protein</topology>
    </subcellularLocation>
    <subcellularLocation>
        <location evidence="1">Cell membrane</location>
        <topology evidence="1">Multi-pass membrane protein</topology>
    </subcellularLocation>
</comment>
<dbReference type="HOGENOM" id="CLU_030708_0_1_5"/>
<keyword evidence="14" id="KW-1185">Reference proteome</keyword>
<evidence type="ECO:0000256" key="1">
    <source>
        <dbReference type="ARBA" id="ARBA00004651"/>
    </source>
</evidence>
<dbReference type="GO" id="GO:0005886">
    <property type="term" value="C:plasma membrane"/>
    <property type="evidence" value="ECO:0007669"/>
    <property type="project" value="UniProtKB-SubCell"/>
</dbReference>
<dbReference type="Proteomes" id="UP000019593">
    <property type="component" value="Chromosome"/>
</dbReference>
<comment type="similarity">
    <text evidence="10">Belongs to the TrkH potassium transport family.</text>
</comment>
<keyword evidence="5 12" id="KW-0812">Transmembrane</keyword>
<feature type="binding site" evidence="11">
    <location>
        <position position="315"/>
    </location>
    <ligand>
        <name>K(+)</name>
        <dbReference type="ChEBI" id="CHEBI:29103"/>
    </ligand>
</feature>
<protein>
    <recommendedName>
        <fullName evidence="10">Trk system potassium uptake protein</fullName>
    </recommendedName>
</protein>
<dbReference type="RefSeq" id="WP_025313225.1">
    <property type="nucleotide sequence ID" value="NZ_CP004372.1"/>
</dbReference>
<evidence type="ECO:0000256" key="2">
    <source>
        <dbReference type="ARBA" id="ARBA00022448"/>
    </source>
</evidence>
<dbReference type="eggNOG" id="COG0168">
    <property type="taxonomic scope" value="Bacteria"/>
</dbReference>
<evidence type="ECO:0000256" key="11">
    <source>
        <dbReference type="PIRSR" id="PIRSR006247-1"/>
    </source>
</evidence>
<feature type="transmembrane region" description="Helical" evidence="12">
    <location>
        <begin position="389"/>
        <end position="413"/>
    </location>
</feature>
<dbReference type="Pfam" id="PF02386">
    <property type="entry name" value="TrkH"/>
    <property type="match status" value="1"/>
</dbReference>
<keyword evidence="2 10" id="KW-0813">Transport</keyword>
<dbReference type="InterPro" id="IPR003445">
    <property type="entry name" value="Cat_transpt"/>
</dbReference>
<keyword evidence="6 10" id="KW-0630">Potassium</keyword>
<dbReference type="EMBL" id="CP004372">
    <property type="protein sequence ID" value="AHM05595.1"/>
    <property type="molecule type" value="Genomic_DNA"/>
</dbReference>
<keyword evidence="8 10" id="KW-0406">Ion transport</keyword>
<feature type="transmembrane region" description="Helical" evidence="12">
    <location>
        <begin position="271"/>
        <end position="291"/>
    </location>
</feature>
<evidence type="ECO:0000256" key="7">
    <source>
        <dbReference type="ARBA" id="ARBA00022989"/>
    </source>
</evidence>
<evidence type="ECO:0000256" key="9">
    <source>
        <dbReference type="ARBA" id="ARBA00023136"/>
    </source>
</evidence>
<feature type="binding site" evidence="11">
    <location>
        <position position="113"/>
    </location>
    <ligand>
        <name>K(+)</name>
        <dbReference type="ChEBI" id="CHEBI:29103"/>
    </ligand>
</feature>
<keyword evidence="4 10" id="KW-0633">Potassium transport</keyword>
<dbReference type="PANTHER" id="PTHR32024">
    <property type="entry name" value="TRK SYSTEM POTASSIUM UPTAKE PROTEIN TRKG-RELATED"/>
    <property type="match status" value="1"/>
</dbReference>
<feature type="transmembrane region" description="Helical" evidence="12">
    <location>
        <begin position="180"/>
        <end position="202"/>
    </location>
</feature>
<feature type="binding site" evidence="11">
    <location>
        <position position="112"/>
    </location>
    <ligand>
        <name>K(+)</name>
        <dbReference type="ChEBI" id="CHEBI:29103"/>
    </ligand>
</feature>
<dbReference type="STRING" id="1294273.roselon_03337"/>
<evidence type="ECO:0000256" key="12">
    <source>
        <dbReference type="SAM" id="Phobius"/>
    </source>
</evidence>